<keyword evidence="4" id="KW-1185">Reference proteome</keyword>
<evidence type="ECO:0000313" key="4">
    <source>
        <dbReference type="Proteomes" id="UP000242818"/>
    </source>
</evidence>
<dbReference type="PANTHER" id="PTHR15032">
    <property type="entry name" value="N-ACYL-PHOSPHATIDYLETHANOLAMINE-HYDROLYZING PHOSPHOLIPASE D"/>
    <property type="match status" value="1"/>
</dbReference>
<dbReference type="PANTHER" id="PTHR15032:SF32">
    <property type="entry name" value="METALLO-BETA-LACTAMASE DOMAIN-CONTAINING PROTEIN"/>
    <property type="match status" value="1"/>
</dbReference>
<gene>
    <name evidence="3" type="ORF">GA0116948_101106</name>
</gene>
<dbReference type="OrthoDB" id="5657199at2"/>
<dbReference type="STRING" id="1335309.GA0116948_101106"/>
<dbReference type="RefSeq" id="WP_089708882.1">
    <property type="nucleotide sequence ID" value="NZ_FMAR01000001.1"/>
</dbReference>
<dbReference type="AlphaFoldDB" id="A0A1C3YTW4"/>
<dbReference type="GO" id="GO:0070291">
    <property type="term" value="P:N-acylethanolamine metabolic process"/>
    <property type="evidence" value="ECO:0007669"/>
    <property type="project" value="TreeGrafter"/>
</dbReference>
<dbReference type="InterPro" id="IPR041141">
    <property type="entry name" value="CmlA_N"/>
</dbReference>
<dbReference type="GO" id="GO:0070290">
    <property type="term" value="F:N-acylphosphatidylethanolamine-specific phospholipase D activity"/>
    <property type="evidence" value="ECO:0007669"/>
    <property type="project" value="TreeGrafter"/>
</dbReference>
<organism evidence="3 4">
    <name type="scientific">Chitinophaga costaii</name>
    <dbReference type="NCBI Taxonomy" id="1335309"/>
    <lineage>
        <taxon>Bacteria</taxon>
        <taxon>Pseudomonadati</taxon>
        <taxon>Bacteroidota</taxon>
        <taxon>Chitinophagia</taxon>
        <taxon>Chitinophagales</taxon>
        <taxon>Chitinophagaceae</taxon>
        <taxon>Chitinophaga</taxon>
    </lineage>
</organism>
<evidence type="ECO:0000259" key="2">
    <source>
        <dbReference type="Pfam" id="PF18456"/>
    </source>
</evidence>
<name>A0A1C3YTW4_9BACT</name>
<dbReference type="GO" id="GO:0070292">
    <property type="term" value="P:N-acylphosphatidylethanolamine metabolic process"/>
    <property type="evidence" value="ECO:0007669"/>
    <property type="project" value="TreeGrafter"/>
</dbReference>
<protein>
    <submittedName>
        <fullName evidence="3">L-ascorbate metabolism protein UlaG, beta-lactamase superfamily</fullName>
    </submittedName>
</protein>
<proteinExistence type="predicted"/>
<dbReference type="InterPro" id="IPR001279">
    <property type="entry name" value="Metallo-B-lactamas"/>
</dbReference>
<dbReference type="Pfam" id="PF18456">
    <property type="entry name" value="CmlA_N"/>
    <property type="match status" value="1"/>
</dbReference>
<evidence type="ECO:0000259" key="1">
    <source>
        <dbReference type="Pfam" id="PF12706"/>
    </source>
</evidence>
<feature type="domain" description="Metallo-beta-lactamase" evidence="1">
    <location>
        <begin position="267"/>
        <end position="423"/>
    </location>
</feature>
<dbReference type="SUPFAM" id="SSF56281">
    <property type="entry name" value="Metallo-hydrolase/oxidoreductase"/>
    <property type="match status" value="1"/>
</dbReference>
<accession>A0A1C3YTW4</accession>
<dbReference type="Proteomes" id="UP000242818">
    <property type="component" value="Unassembled WGS sequence"/>
</dbReference>
<evidence type="ECO:0000313" key="3">
    <source>
        <dbReference type="EMBL" id="SCB73555.1"/>
    </source>
</evidence>
<dbReference type="GO" id="GO:0005737">
    <property type="term" value="C:cytoplasm"/>
    <property type="evidence" value="ECO:0007669"/>
    <property type="project" value="TreeGrafter"/>
</dbReference>
<sequence length="535" mass="61387">MQKKYLKPNVVFEPLFDRWYAWPHLISPATSAMNVTGRHLKIMDSYIQSPKMHEAAVKNPKMLGGPFMDFAEDRTADITALKTRTTETRENAIKFSAAVAELDDMLRQNAKGYSLESLYEKVPDILKGYVELIYDLNDNPSFRFFESLLYESPFYNKSSQSLALWLTNNDERPFCLSTPRLNEPGVLHLPVAFDHPGIDQLSRMKREGGSVEEIAAVLGVADADRPLFDSFFTSEPYPAYRKYEGDKARMRYFGHACILVETGEVSILTDPVISYYGYESSVSHFSDVDIPEVIDYVLITHNHQDHILFETLLPLRHRIRNIIVPATSGGALQDPNLKMMFEYLGFENVYEIEEMEQIKFRNVTITGLPFTGEHSDLDIRCKICFHVAVNNFKFLFVADSRVMEARIYEHVHAILGDVDVVFLGMECDGAPLSWLYGPLLTRKISRESDQSRRLSGSDFQKGMHLVDIFRPKEAYVYAMGQEPWLEFISSLKYTATSHPIVQSDMLVNECTRRNIVAERLFGEKELFYHYTTQNA</sequence>
<dbReference type="Pfam" id="PF12706">
    <property type="entry name" value="Lactamase_B_2"/>
    <property type="match status" value="1"/>
</dbReference>
<dbReference type="EMBL" id="FMAR01000001">
    <property type="protein sequence ID" value="SCB73555.1"/>
    <property type="molecule type" value="Genomic_DNA"/>
</dbReference>
<reference evidence="3 4" key="1">
    <citation type="submission" date="2016-08" db="EMBL/GenBank/DDBJ databases">
        <authorList>
            <person name="Seilhamer J.J."/>
        </authorList>
    </citation>
    <scope>NUCLEOTIDE SEQUENCE [LARGE SCALE GENOMIC DNA]</scope>
    <source>
        <strain evidence="3 4">A37T2</strain>
    </source>
</reference>
<dbReference type="InterPro" id="IPR036866">
    <property type="entry name" value="RibonucZ/Hydroxyglut_hydro"/>
</dbReference>
<feature type="domain" description="Diiron non-heme beta-hydroxylase N-terminal" evidence="2">
    <location>
        <begin position="5"/>
        <end position="236"/>
    </location>
</feature>
<dbReference type="Gene3D" id="3.60.15.10">
    <property type="entry name" value="Ribonuclease Z/Hydroxyacylglutathione hydrolase-like"/>
    <property type="match status" value="1"/>
</dbReference>